<dbReference type="InterPro" id="IPR020843">
    <property type="entry name" value="ER"/>
</dbReference>
<dbReference type="EMBL" id="LFJN01000002">
    <property type="protein sequence ID" value="KPI44841.1"/>
    <property type="molecule type" value="Genomic_DNA"/>
</dbReference>
<gene>
    <name evidence="3" type="ORF">AB675_2675</name>
</gene>
<feature type="domain" description="Enoyl reductase (ER)" evidence="2">
    <location>
        <begin position="14"/>
        <end position="323"/>
    </location>
</feature>
<protein>
    <submittedName>
        <fullName evidence="3">Quinone oxido</fullName>
    </submittedName>
</protein>
<dbReference type="Pfam" id="PF00107">
    <property type="entry name" value="ADH_zinc_N"/>
    <property type="match status" value="1"/>
</dbReference>
<dbReference type="GeneID" id="28734547"/>
<dbReference type="Pfam" id="PF08240">
    <property type="entry name" value="ADH_N"/>
    <property type="match status" value="1"/>
</dbReference>
<reference evidence="3 4" key="1">
    <citation type="submission" date="2015-06" db="EMBL/GenBank/DDBJ databases">
        <title>Draft genome of the ant-associated black yeast Phialophora attae CBS 131958.</title>
        <authorList>
            <person name="Moreno L.F."/>
            <person name="Stielow B.J."/>
            <person name="de Hoog S."/>
            <person name="Vicente V.A."/>
            <person name="Weiss V.A."/>
            <person name="de Vries M."/>
            <person name="Cruz L.M."/>
            <person name="Souza E.M."/>
        </authorList>
    </citation>
    <scope>NUCLEOTIDE SEQUENCE [LARGE SCALE GENOMIC DNA]</scope>
    <source>
        <strain evidence="3 4">CBS 131958</strain>
    </source>
</reference>
<keyword evidence="1" id="KW-0521">NADP</keyword>
<dbReference type="Proteomes" id="UP000038010">
    <property type="component" value="Unassembled WGS sequence"/>
</dbReference>
<evidence type="ECO:0000256" key="1">
    <source>
        <dbReference type="ARBA" id="ARBA00022857"/>
    </source>
</evidence>
<accession>A0A0N0NR98</accession>
<comment type="caution">
    <text evidence="3">The sequence shown here is derived from an EMBL/GenBank/DDBJ whole genome shotgun (WGS) entry which is preliminary data.</text>
</comment>
<sequence>MATTMRAWQMTKPGPPSVLSLASLPIPTPLPSQVLIRIHAFGLNRSELFTRQGHSPPSAVTLPRVLGIEAVGLVAKLGGDVGKGKVTFEEGERVAVCMGGMGRLFDGGYAEYTCVEAGNVRSLGKEATQLGWDVLGAMPEMLQTAWGSLVRGLGVQEGKGERVLIRGGTTSVGLAAAGLAKAMGCTVVGTSRRVDAETEKLLKDFGVDEVVKDDGELAKVLIGEKKVMRCLELVGTTTLRDSLQCVAEGGVCCMTGIVGNSWTLKEFSPMADIPSGVFLTKYSGGPENFLEMPLLDMVKNVAEGKMHVPIGKVFKFDELVDAHD</sequence>
<evidence type="ECO:0000259" key="2">
    <source>
        <dbReference type="SMART" id="SM00829"/>
    </source>
</evidence>
<dbReference type="VEuPathDB" id="FungiDB:AB675_2675"/>
<dbReference type="PANTHER" id="PTHR44154">
    <property type="entry name" value="QUINONE OXIDOREDUCTASE"/>
    <property type="match status" value="1"/>
</dbReference>
<dbReference type="SUPFAM" id="SSF51735">
    <property type="entry name" value="NAD(P)-binding Rossmann-fold domains"/>
    <property type="match status" value="1"/>
</dbReference>
<evidence type="ECO:0000313" key="3">
    <source>
        <dbReference type="EMBL" id="KPI44841.1"/>
    </source>
</evidence>
<dbReference type="InterPro" id="IPR051603">
    <property type="entry name" value="Zinc-ADH_QOR/CCCR"/>
</dbReference>
<dbReference type="PANTHER" id="PTHR44154:SF1">
    <property type="entry name" value="QUINONE OXIDOREDUCTASE"/>
    <property type="match status" value="1"/>
</dbReference>
<dbReference type="SMART" id="SM00829">
    <property type="entry name" value="PKS_ER"/>
    <property type="match status" value="1"/>
</dbReference>
<organism evidence="3 4">
    <name type="scientific">Cyphellophora attinorum</name>
    <dbReference type="NCBI Taxonomy" id="1664694"/>
    <lineage>
        <taxon>Eukaryota</taxon>
        <taxon>Fungi</taxon>
        <taxon>Dikarya</taxon>
        <taxon>Ascomycota</taxon>
        <taxon>Pezizomycotina</taxon>
        <taxon>Eurotiomycetes</taxon>
        <taxon>Chaetothyriomycetidae</taxon>
        <taxon>Chaetothyriales</taxon>
        <taxon>Cyphellophoraceae</taxon>
        <taxon>Cyphellophora</taxon>
    </lineage>
</organism>
<dbReference type="Gene3D" id="3.90.180.10">
    <property type="entry name" value="Medium-chain alcohol dehydrogenases, catalytic domain"/>
    <property type="match status" value="1"/>
</dbReference>
<dbReference type="AlphaFoldDB" id="A0A0N0NR98"/>
<dbReference type="STRING" id="1664694.A0A0N0NR98"/>
<dbReference type="InterPro" id="IPR013154">
    <property type="entry name" value="ADH-like_N"/>
</dbReference>
<dbReference type="SUPFAM" id="SSF50129">
    <property type="entry name" value="GroES-like"/>
    <property type="match status" value="1"/>
</dbReference>
<dbReference type="InterPro" id="IPR011032">
    <property type="entry name" value="GroES-like_sf"/>
</dbReference>
<dbReference type="InterPro" id="IPR036291">
    <property type="entry name" value="NAD(P)-bd_dom_sf"/>
</dbReference>
<proteinExistence type="predicted"/>
<keyword evidence="4" id="KW-1185">Reference proteome</keyword>
<name>A0A0N0NR98_9EURO</name>
<dbReference type="RefSeq" id="XP_018004804.1">
    <property type="nucleotide sequence ID" value="XM_018142667.1"/>
</dbReference>
<dbReference type="Gene3D" id="3.40.50.720">
    <property type="entry name" value="NAD(P)-binding Rossmann-like Domain"/>
    <property type="match status" value="1"/>
</dbReference>
<evidence type="ECO:0000313" key="4">
    <source>
        <dbReference type="Proteomes" id="UP000038010"/>
    </source>
</evidence>
<dbReference type="OrthoDB" id="203908at2759"/>
<dbReference type="InterPro" id="IPR013149">
    <property type="entry name" value="ADH-like_C"/>
</dbReference>
<dbReference type="GO" id="GO:0016491">
    <property type="term" value="F:oxidoreductase activity"/>
    <property type="evidence" value="ECO:0007669"/>
    <property type="project" value="InterPro"/>
</dbReference>